<evidence type="ECO:0000313" key="4">
    <source>
        <dbReference type="Proteomes" id="UP000003856"/>
    </source>
</evidence>
<dbReference type="EMBL" id="ACQT01000034">
    <property type="protein sequence ID" value="EER60908.1"/>
    <property type="molecule type" value="Genomic_DNA"/>
</dbReference>
<sequence>MGEDAHCMPITVVACPSPRATSEWYVHLHEGATVADAIRACGLAPPGVPGSALVAVGIWGRMVDLGRRLSAGDRVEVYRALTVDPKTARRERFARQGARTTGLFAKQREGAKAGY</sequence>
<organism evidence="3 4">
    <name type="scientific">Acidovorax delafieldii 2AN</name>
    <dbReference type="NCBI Taxonomy" id="573060"/>
    <lineage>
        <taxon>Bacteria</taxon>
        <taxon>Pseudomonadati</taxon>
        <taxon>Pseudomonadota</taxon>
        <taxon>Betaproteobacteria</taxon>
        <taxon>Burkholderiales</taxon>
        <taxon>Comamonadaceae</taxon>
        <taxon>Acidovorax</taxon>
    </lineage>
</organism>
<reference evidence="3 4" key="1">
    <citation type="submission" date="2009-05" db="EMBL/GenBank/DDBJ databases">
        <title>The draft genome of Acidovorax delafieldii 2AN.</title>
        <authorList>
            <consortium name="US DOE Joint Genome Institute (JGI-PGF)"/>
            <person name="Lucas S."/>
            <person name="Copeland A."/>
            <person name="Lapidus A."/>
            <person name="Glavina del Rio T."/>
            <person name="Tice H."/>
            <person name="Bruce D."/>
            <person name="Goodwin L."/>
            <person name="Pitluck S."/>
            <person name="Larimer F."/>
            <person name="Land M.L."/>
            <person name="Hauser L."/>
            <person name="Shelobolina E.S."/>
            <person name="Picardal F."/>
            <person name="Roden E."/>
            <person name="Emerson D."/>
        </authorList>
    </citation>
    <scope>NUCLEOTIDE SEQUENCE [LARGE SCALE GENOMIC DNA]</scope>
    <source>
        <strain evidence="3 4">2AN</strain>
    </source>
</reference>
<comment type="similarity">
    <text evidence="1 2">Belongs to the UPF0125 (RnfH) family.</text>
</comment>
<keyword evidence="4" id="KW-1185">Reference proteome</keyword>
<evidence type="ECO:0000256" key="1">
    <source>
        <dbReference type="ARBA" id="ARBA00010645"/>
    </source>
</evidence>
<name>C5T3P5_ACIDE</name>
<dbReference type="SUPFAM" id="SSF54285">
    <property type="entry name" value="MoaD/ThiS"/>
    <property type="match status" value="1"/>
</dbReference>
<dbReference type="Proteomes" id="UP000003856">
    <property type="component" value="Unassembled WGS sequence"/>
</dbReference>
<dbReference type="PATRIC" id="fig|573060.9.peg.3639"/>
<dbReference type="HAMAP" id="MF_00460">
    <property type="entry name" value="UPF0125_RnfH"/>
    <property type="match status" value="1"/>
</dbReference>
<gene>
    <name evidence="3" type="ORF">AcdelDRAFT_1525</name>
</gene>
<protein>
    <recommendedName>
        <fullName evidence="2">UPF0125 protein AcdelDRAFT_1525</fullName>
    </recommendedName>
</protein>
<dbReference type="AlphaFoldDB" id="C5T3P5"/>
<dbReference type="InterPro" id="IPR005346">
    <property type="entry name" value="RnfH"/>
</dbReference>
<dbReference type="Gene3D" id="3.10.20.280">
    <property type="entry name" value="RnfH-like"/>
    <property type="match status" value="1"/>
</dbReference>
<dbReference type="PANTHER" id="PTHR37483">
    <property type="entry name" value="UPF0125 PROTEIN RATB"/>
    <property type="match status" value="1"/>
</dbReference>
<accession>C5T3P5</accession>
<evidence type="ECO:0000313" key="3">
    <source>
        <dbReference type="EMBL" id="EER60908.1"/>
    </source>
</evidence>
<comment type="caution">
    <text evidence="3">The sequence shown here is derived from an EMBL/GenBank/DDBJ whole genome shotgun (WGS) entry which is preliminary data.</text>
</comment>
<dbReference type="InterPro" id="IPR037021">
    <property type="entry name" value="RnfH_sf"/>
</dbReference>
<evidence type="ECO:0000256" key="2">
    <source>
        <dbReference type="HAMAP-Rule" id="MF_00460"/>
    </source>
</evidence>
<proteinExistence type="inferred from homology"/>
<dbReference type="PANTHER" id="PTHR37483:SF1">
    <property type="entry name" value="UPF0125 PROTEIN RATB"/>
    <property type="match status" value="1"/>
</dbReference>
<dbReference type="Pfam" id="PF03658">
    <property type="entry name" value="Ub-RnfH"/>
    <property type="match status" value="1"/>
</dbReference>
<dbReference type="InterPro" id="IPR016155">
    <property type="entry name" value="Mopterin_synth/thiamin_S_b"/>
</dbReference>